<proteinExistence type="predicted"/>
<evidence type="ECO:0000313" key="2">
    <source>
        <dbReference type="EMBL" id="KAE8698250.1"/>
    </source>
</evidence>
<dbReference type="EMBL" id="VEPZ02001046">
    <property type="protein sequence ID" value="KAE8698250.1"/>
    <property type="molecule type" value="Genomic_DNA"/>
</dbReference>
<organism evidence="2 3">
    <name type="scientific">Hibiscus syriacus</name>
    <name type="common">Rose of Sharon</name>
    <dbReference type="NCBI Taxonomy" id="106335"/>
    <lineage>
        <taxon>Eukaryota</taxon>
        <taxon>Viridiplantae</taxon>
        <taxon>Streptophyta</taxon>
        <taxon>Embryophyta</taxon>
        <taxon>Tracheophyta</taxon>
        <taxon>Spermatophyta</taxon>
        <taxon>Magnoliopsida</taxon>
        <taxon>eudicotyledons</taxon>
        <taxon>Gunneridae</taxon>
        <taxon>Pentapetalae</taxon>
        <taxon>rosids</taxon>
        <taxon>malvids</taxon>
        <taxon>Malvales</taxon>
        <taxon>Malvaceae</taxon>
        <taxon>Malvoideae</taxon>
        <taxon>Hibiscus</taxon>
    </lineage>
</organism>
<gene>
    <name evidence="2" type="ORF">F3Y22_tig00110600pilonHSYRG00060</name>
</gene>
<protein>
    <submittedName>
        <fullName evidence="2">Zinc finger family protein</fullName>
    </submittedName>
</protein>
<comment type="caution">
    <text evidence="2">The sequence shown here is derived from an EMBL/GenBank/DDBJ whole genome shotgun (WGS) entry which is preliminary data.</text>
</comment>
<feature type="region of interest" description="Disordered" evidence="1">
    <location>
        <begin position="146"/>
        <end position="173"/>
    </location>
</feature>
<accession>A0A6A3A1S2</accession>
<sequence length="291" mass="31581">MEGRGEVLAPPERQGDSLISEITGALNCSLPVLWIKVYFWTISDKCMFSSLQLTSTKSGSFPEMRIKLAPGKENDMLQLRWFCDACKGIPQARIPAFLHNSHPPAAPATAPPDAEDLELAVAINASIQSAIAETSDYDLHSANETSASAGWNSSASTSNHNGSVAPTTFPPSKASISEWDMIEAGSGSDSTEGTEIHNNDISAIHTTMQTSDSVPSAPQAPAMDEIVEDGRFNIHRLIPLLSICLPRTAKPYILVLVKQNKMNLLHVKYVWMHHRKQPAFLAAMSQDVCLA</sequence>
<feature type="compositionally biased region" description="Polar residues" evidence="1">
    <location>
        <begin position="146"/>
        <end position="166"/>
    </location>
</feature>
<name>A0A6A3A1S2_HIBSY</name>
<evidence type="ECO:0000313" key="3">
    <source>
        <dbReference type="Proteomes" id="UP000436088"/>
    </source>
</evidence>
<evidence type="ECO:0000256" key="1">
    <source>
        <dbReference type="SAM" id="MobiDB-lite"/>
    </source>
</evidence>
<dbReference type="Proteomes" id="UP000436088">
    <property type="component" value="Unassembled WGS sequence"/>
</dbReference>
<reference evidence="2" key="1">
    <citation type="submission" date="2019-09" db="EMBL/GenBank/DDBJ databases">
        <title>Draft genome information of white flower Hibiscus syriacus.</title>
        <authorList>
            <person name="Kim Y.-M."/>
        </authorList>
    </citation>
    <scope>NUCLEOTIDE SEQUENCE [LARGE SCALE GENOMIC DNA]</scope>
    <source>
        <strain evidence="2">YM2019G1</strain>
    </source>
</reference>
<dbReference type="AlphaFoldDB" id="A0A6A3A1S2"/>
<keyword evidence="3" id="KW-1185">Reference proteome</keyword>